<dbReference type="Proteomes" id="UP000507954">
    <property type="component" value="Unassembled WGS sequence"/>
</dbReference>
<organism evidence="1 2">
    <name type="scientific">Sinorhizobium medicae</name>
    <dbReference type="NCBI Taxonomy" id="110321"/>
    <lineage>
        <taxon>Bacteria</taxon>
        <taxon>Pseudomonadati</taxon>
        <taxon>Pseudomonadota</taxon>
        <taxon>Alphaproteobacteria</taxon>
        <taxon>Hyphomicrobiales</taxon>
        <taxon>Rhizobiaceae</taxon>
        <taxon>Sinorhizobium/Ensifer group</taxon>
        <taxon>Sinorhizobium</taxon>
    </lineage>
</organism>
<dbReference type="EMBL" id="CABFNB010000021">
    <property type="protein sequence ID" value="VTZ59625.1"/>
    <property type="molecule type" value="Genomic_DNA"/>
</dbReference>
<evidence type="ECO:0000313" key="2">
    <source>
        <dbReference type="Proteomes" id="UP000507954"/>
    </source>
</evidence>
<accession>A0A508WQ33</accession>
<gene>
    <name evidence="1" type="ORF">EMEDMD4_1170004</name>
</gene>
<name>A0A508WQ33_9HYPH</name>
<reference evidence="1 2" key="1">
    <citation type="submission" date="2019-06" db="EMBL/GenBank/DDBJ databases">
        <authorList>
            <person name="Le Quere A."/>
            <person name="Colella S."/>
        </authorList>
    </citation>
    <scope>NUCLEOTIDE SEQUENCE [LARGE SCALE GENOMIC DNA]</scope>
    <source>
        <strain evidence="1">EmedicaeMD41</strain>
    </source>
</reference>
<sequence>MVGPTEAFKICRTGHGRDGEASAEPGAHIRTVSGKRSPTDCRRLPPLMCAGQGAWYARASGKNGRSPSSLCLSGQVLRPQTPAFLLRRRRTPELPGYQSAFNLHSIHMFLRHTRLWPMSEVGETTGRRKNCD</sequence>
<protein>
    <submittedName>
        <fullName evidence="1">Uncharacterized protein</fullName>
    </submittedName>
</protein>
<dbReference type="AlphaFoldDB" id="A0A508WQ33"/>
<proteinExistence type="predicted"/>
<evidence type="ECO:0000313" key="1">
    <source>
        <dbReference type="EMBL" id="VTZ59625.1"/>
    </source>
</evidence>